<dbReference type="PROSITE" id="PS00525">
    <property type="entry name" value="RIBOSOMAL_L6_1"/>
    <property type="match status" value="1"/>
</dbReference>
<dbReference type="Proteomes" id="UP001054846">
    <property type="component" value="Chromosome"/>
</dbReference>
<comment type="similarity">
    <text evidence="3 4">Belongs to the universal ribosomal protein uL6 family.</text>
</comment>
<dbReference type="PIRSF" id="PIRSF002162">
    <property type="entry name" value="Ribosomal_L6"/>
    <property type="match status" value="1"/>
</dbReference>
<dbReference type="EMBL" id="CP063845">
    <property type="protein sequence ID" value="UFP93522.1"/>
    <property type="molecule type" value="Genomic_DNA"/>
</dbReference>
<dbReference type="InterPro" id="IPR020040">
    <property type="entry name" value="Ribosomal_uL6_a/b-dom"/>
</dbReference>
<evidence type="ECO:0000256" key="1">
    <source>
        <dbReference type="ARBA" id="ARBA00022980"/>
    </source>
</evidence>
<dbReference type="RefSeq" id="WP_230840559.1">
    <property type="nucleotide sequence ID" value="NZ_CP063845.1"/>
</dbReference>
<feature type="domain" description="Large ribosomal subunit protein uL6 alpha-beta" evidence="6">
    <location>
        <begin position="91"/>
        <end position="176"/>
    </location>
</feature>
<dbReference type="SUPFAM" id="SSF56053">
    <property type="entry name" value="Ribosomal protein L6"/>
    <property type="match status" value="2"/>
</dbReference>
<feature type="domain" description="Large ribosomal subunit protein uL6 alpha-beta" evidence="6">
    <location>
        <begin position="11"/>
        <end position="82"/>
    </location>
</feature>
<dbReference type="HAMAP" id="MF_01365_B">
    <property type="entry name" value="Ribosomal_uL6_B"/>
    <property type="match status" value="1"/>
</dbReference>
<dbReference type="NCBIfam" id="TIGR03654">
    <property type="entry name" value="L6_bact"/>
    <property type="match status" value="1"/>
</dbReference>
<dbReference type="InterPro" id="IPR002358">
    <property type="entry name" value="Ribosomal_uL6_CS"/>
</dbReference>
<evidence type="ECO:0000256" key="2">
    <source>
        <dbReference type="ARBA" id="ARBA00023274"/>
    </source>
</evidence>
<keyword evidence="1 3" id="KW-0689">Ribosomal protein</keyword>
<gene>
    <name evidence="3 7" type="primary">rplF</name>
    <name evidence="3" type="synonym">rpl6</name>
    <name evidence="7" type="ORF">ISF26_17250</name>
</gene>
<proteinExistence type="inferred from homology"/>
<dbReference type="Gene3D" id="3.90.930.12">
    <property type="entry name" value="Ribosomal protein L6, alpha-beta domain"/>
    <property type="match status" value="2"/>
</dbReference>
<comment type="function">
    <text evidence="3 5">This protein binds to the 23S rRNA, and is important in its secondary structure. It is located near the subunit interface in the base of the L7/L12 stalk, and near the tRNA binding site of the peptidyltransferase center.</text>
</comment>
<comment type="subunit">
    <text evidence="3">Part of the 50S ribosomal subunit.</text>
</comment>
<evidence type="ECO:0000256" key="5">
    <source>
        <dbReference type="RuleBase" id="RU003870"/>
    </source>
</evidence>
<keyword evidence="8" id="KW-1185">Reference proteome</keyword>
<dbReference type="InterPro" id="IPR000702">
    <property type="entry name" value="Ribosomal_uL6-like"/>
</dbReference>
<dbReference type="PANTHER" id="PTHR11655">
    <property type="entry name" value="60S/50S RIBOSOMAL PROTEIN L6/L9"/>
    <property type="match status" value="1"/>
</dbReference>
<evidence type="ECO:0000259" key="6">
    <source>
        <dbReference type="Pfam" id="PF00347"/>
    </source>
</evidence>
<dbReference type="InterPro" id="IPR019906">
    <property type="entry name" value="Ribosomal_uL6_bac-type"/>
</dbReference>
<keyword evidence="2 3" id="KW-0687">Ribonucleoprotein</keyword>
<evidence type="ECO:0000256" key="3">
    <source>
        <dbReference type="HAMAP-Rule" id="MF_01365"/>
    </source>
</evidence>
<dbReference type="GO" id="GO:0005840">
    <property type="term" value="C:ribosome"/>
    <property type="evidence" value="ECO:0007669"/>
    <property type="project" value="UniProtKB-KW"/>
</dbReference>
<evidence type="ECO:0000313" key="8">
    <source>
        <dbReference type="Proteomes" id="UP001054846"/>
    </source>
</evidence>
<dbReference type="PANTHER" id="PTHR11655:SF14">
    <property type="entry name" value="LARGE RIBOSOMAL SUBUNIT PROTEIN UL6M"/>
    <property type="match status" value="1"/>
</dbReference>
<dbReference type="Pfam" id="PF00347">
    <property type="entry name" value="Ribosomal_L6"/>
    <property type="match status" value="2"/>
</dbReference>
<evidence type="ECO:0000256" key="4">
    <source>
        <dbReference type="RuleBase" id="RU003869"/>
    </source>
</evidence>
<organism evidence="7 8">
    <name type="scientific">Gloeobacter morelensis MG652769</name>
    <dbReference type="NCBI Taxonomy" id="2781736"/>
    <lineage>
        <taxon>Bacteria</taxon>
        <taxon>Bacillati</taxon>
        <taxon>Cyanobacteriota</taxon>
        <taxon>Cyanophyceae</taxon>
        <taxon>Gloeobacterales</taxon>
        <taxon>Gloeobacteraceae</taxon>
        <taxon>Gloeobacter</taxon>
        <taxon>Gloeobacter morelensis</taxon>
    </lineage>
</organism>
<keyword evidence="3 5" id="KW-0699">rRNA-binding</keyword>
<name>A0ABY3PIZ6_9CYAN</name>
<dbReference type="PRINTS" id="PR00059">
    <property type="entry name" value="RIBOSOMALL6"/>
</dbReference>
<accession>A0ABY3PIZ6</accession>
<evidence type="ECO:0000313" key="7">
    <source>
        <dbReference type="EMBL" id="UFP93522.1"/>
    </source>
</evidence>
<dbReference type="InterPro" id="IPR036789">
    <property type="entry name" value="Ribosomal_uL6-like_a/b-dom_sf"/>
</dbReference>
<sequence>MSRIGKLPIAIPPKVEVTLDGQRIVVKGPKGTLERTLPDSIEVVCEDARLLVARRGESRRAREQHGLGRTLVANMVAGVTTGFTKPMQIAGVGYRIALTGRKLTINAGFSHPVEIELPAGIDIEVDPKASAIAGTRNQQGFNFVIKGFDKQAVGDLAAKIRDIRPPEPYKGKGIRYTAEKILLKAGKSGKK</sequence>
<protein>
    <recommendedName>
        <fullName evidence="3">Large ribosomal subunit protein uL6</fullName>
    </recommendedName>
</protein>
<reference evidence="7 8" key="1">
    <citation type="journal article" date="2021" name="Genome Biol. Evol.">
        <title>Complete Genome Sequencing of a Novel Gloeobacter Species from a Waterfall Cave in Mexico.</title>
        <authorList>
            <person name="Saw J.H."/>
            <person name="Cardona T."/>
            <person name="Montejano G."/>
        </authorList>
    </citation>
    <scope>NUCLEOTIDE SEQUENCE [LARGE SCALE GENOMIC DNA]</scope>
    <source>
        <strain evidence="7">MG652769</strain>
    </source>
</reference>
<keyword evidence="3 5" id="KW-0694">RNA-binding</keyword>